<evidence type="ECO:0000313" key="3">
    <source>
        <dbReference type="Proteomes" id="UP000324222"/>
    </source>
</evidence>
<feature type="region of interest" description="Disordered" evidence="1">
    <location>
        <begin position="1"/>
        <end position="25"/>
    </location>
</feature>
<reference evidence="2 3" key="1">
    <citation type="submission" date="2019-05" db="EMBL/GenBank/DDBJ databases">
        <title>Another draft genome of Portunus trituberculatus and its Hox gene families provides insights of decapod evolution.</title>
        <authorList>
            <person name="Jeong J.-H."/>
            <person name="Song I."/>
            <person name="Kim S."/>
            <person name="Choi T."/>
            <person name="Kim D."/>
            <person name="Ryu S."/>
            <person name="Kim W."/>
        </authorList>
    </citation>
    <scope>NUCLEOTIDE SEQUENCE [LARGE SCALE GENOMIC DNA]</scope>
    <source>
        <tissue evidence="2">Muscle</tissue>
    </source>
</reference>
<comment type="caution">
    <text evidence="2">The sequence shown here is derived from an EMBL/GenBank/DDBJ whole genome shotgun (WGS) entry which is preliminary data.</text>
</comment>
<evidence type="ECO:0000313" key="2">
    <source>
        <dbReference type="EMBL" id="MPC79065.1"/>
    </source>
</evidence>
<accession>A0A5B7IA37</accession>
<keyword evidence="3" id="KW-1185">Reference proteome</keyword>
<dbReference type="EMBL" id="VSRR010050136">
    <property type="protein sequence ID" value="MPC79065.1"/>
    <property type="molecule type" value="Genomic_DNA"/>
</dbReference>
<evidence type="ECO:0000256" key="1">
    <source>
        <dbReference type="SAM" id="MobiDB-lite"/>
    </source>
</evidence>
<dbReference type="Proteomes" id="UP000324222">
    <property type="component" value="Unassembled WGS sequence"/>
</dbReference>
<organism evidence="2 3">
    <name type="scientific">Portunus trituberculatus</name>
    <name type="common">Swimming crab</name>
    <name type="synonym">Neptunus trituberculatus</name>
    <dbReference type="NCBI Taxonomy" id="210409"/>
    <lineage>
        <taxon>Eukaryota</taxon>
        <taxon>Metazoa</taxon>
        <taxon>Ecdysozoa</taxon>
        <taxon>Arthropoda</taxon>
        <taxon>Crustacea</taxon>
        <taxon>Multicrustacea</taxon>
        <taxon>Malacostraca</taxon>
        <taxon>Eumalacostraca</taxon>
        <taxon>Eucarida</taxon>
        <taxon>Decapoda</taxon>
        <taxon>Pleocyemata</taxon>
        <taxon>Brachyura</taxon>
        <taxon>Eubrachyura</taxon>
        <taxon>Portunoidea</taxon>
        <taxon>Portunidae</taxon>
        <taxon>Portuninae</taxon>
        <taxon>Portunus</taxon>
    </lineage>
</organism>
<gene>
    <name evidence="2" type="ORF">E2C01_073577</name>
</gene>
<name>A0A5B7IA37_PORTR</name>
<dbReference type="AlphaFoldDB" id="A0A5B7IA37"/>
<protein>
    <submittedName>
        <fullName evidence="2">Uncharacterized protein</fullName>
    </submittedName>
</protein>
<proteinExistence type="predicted"/>
<sequence>MSPGVVIRTSSRPVGPAKHEDGPLPIGRRVVPASLTYAAINHPNMNRTLPASPAFPASCHRAVLTYPSSSPLSLVIPATFSPSQLCLFSLLHSPSNSLRLSKSPTLSSITPQIVATFPLLPRSPALLTPSFFCHVPRLSLIIPAPSPSLPHL</sequence>